<comment type="similarity">
    <text evidence="3">Belongs to the anthranilate phosphoribosyltransferase family.</text>
</comment>
<feature type="binding site" evidence="3">
    <location>
        <position position="104"/>
    </location>
    <ligand>
        <name>Mg(2+)</name>
        <dbReference type="ChEBI" id="CHEBI:18420"/>
        <label>1</label>
    </ligand>
</feature>
<feature type="binding site" evidence="3">
    <location>
        <position position="92"/>
    </location>
    <ligand>
        <name>5-phospho-alpha-D-ribose 1-diphosphate</name>
        <dbReference type="ChEBI" id="CHEBI:58017"/>
    </ligand>
</feature>
<keyword evidence="3" id="KW-0028">Amino-acid biosynthesis</keyword>
<keyword evidence="2 3" id="KW-0808">Transferase</keyword>
<sequence length="342" mass="36163">MTMTQTTDAKGMHMAEVLELLAFHKDLPQDMADESFRRLMDGTMSPAQAGAFLMGLKTKGETARELTAAVNAALAHARLVPGLSGARIDTCGTGGDATCSFNCSTVVALTLAGMGYKVVKHGNRSVSSTCGSADALEAVGLSLTTKPEAVAGELERCNFAFLFAPEYHPAFRHIMPVRKEIGCRTLFNMLGPLLNPARPTHQLLGVALPQFLLRMATVLANTGVRRAAVVHGAGGFDELTPFGVNRMVEVRDGWLREAEFDPADYGFARHAPEAVAVTGRDEAVAVLREVLAGGGPEAMRDMAALNVGMCVHLLEDGMDMAQAMDAARAALAAGAGERVLHA</sequence>
<feature type="binding site" evidence="3">
    <location>
        <begin position="120"/>
        <end position="128"/>
    </location>
    <ligand>
        <name>5-phospho-alpha-D-ribose 1-diphosphate</name>
        <dbReference type="ChEBI" id="CHEBI:58017"/>
    </ligand>
</feature>
<feature type="binding site" evidence="3">
    <location>
        <position position="178"/>
    </location>
    <ligand>
        <name>anthranilate</name>
        <dbReference type="ChEBI" id="CHEBI:16567"/>
        <label>2</label>
    </ligand>
</feature>
<dbReference type="EC" id="2.4.2.18" evidence="3"/>
<dbReference type="SUPFAM" id="SSF52418">
    <property type="entry name" value="Nucleoside phosphorylase/phosphoribosyltransferase catalytic domain"/>
    <property type="match status" value="1"/>
</dbReference>
<dbReference type="AlphaFoldDB" id="A0A846QS54"/>
<dbReference type="GO" id="GO:0000162">
    <property type="term" value="P:L-tryptophan biosynthetic process"/>
    <property type="evidence" value="ECO:0007669"/>
    <property type="project" value="UniProtKB-UniRule"/>
</dbReference>
<dbReference type="GO" id="GO:0005829">
    <property type="term" value="C:cytosol"/>
    <property type="evidence" value="ECO:0007669"/>
    <property type="project" value="TreeGrafter"/>
</dbReference>
<keyword evidence="1 3" id="KW-0328">Glycosyltransferase</keyword>
<comment type="function">
    <text evidence="3">Catalyzes the transfer of the phosphoribosyl group of 5-phosphorylribose-1-pyrophosphate (PRPP) to anthranilate to yield N-(5'-phosphoribosyl)-anthranilate (PRA).</text>
</comment>
<dbReference type="Gene3D" id="1.20.970.10">
    <property type="entry name" value="Transferase, Pyrimidine Nucleoside Phosphorylase, Chain C"/>
    <property type="match status" value="1"/>
</dbReference>
<keyword evidence="3" id="KW-0479">Metal-binding</keyword>
<feature type="binding site" evidence="3">
    <location>
        <begin position="102"/>
        <end position="105"/>
    </location>
    <ligand>
        <name>5-phospho-alpha-D-ribose 1-diphosphate</name>
        <dbReference type="ChEBI" id="CHEBI:58017"/>
    </ligand>
</feature>
<evidence type="ECO:0000256" key="1">
    <source>
        <dbReference type="ARBA" id="ARBA00022676"/>
    </source>
</evidence>
<proteinExistence type="inferred from homology"/>
<keyword evidence="7" id="KW-1185">Reference proteome</keyword>
<comment type="caution">
    <text evidence="3">Lacks conserved residue(s) required for the propagation of feature annotation.</text>
</comment>
<dbReference type="GO" id="GO:0004048">
    <property type="term" value="F:anthranilate phosphoribosyltransferase activity"/>
    <property type="evidence" value="ECO:0007669"/>
    <property type="project" value="UniProtKB-UniRule"/>
</dbReference>
<comment type="subunit">
    <text evidence="3">Homodimer.</text>
</comment>
<dbReference type="Pfam" id="PF00591">
    <property type="entry name" value="Glycos_transf_3"/>
    <property type="match status" value="1"/>
</dbReference>
<dbReference type="SUPFAM" id="SSF47648">
    <property type="entry name" value="Nucleoside phosphorylase/phosphoribosyltransferase N-terminal domain"/>
    <property type="match status" value="1"/>
</dbReference>
<dbReference type="GO" id="GO:0000287">
    <property type="term" value="F:magnesium ion binding"/>
    <property type="evidence" value="ECO:0007669"/>
    <property type="project" value="UniProtKB-UniRule"/>
</dbReference>
<evidence type="ECO:0000259" key="4">
    <source>
        <dbReference type="Pfam" id="PF00591"/>
    </source>
</evidence>
<feature type="domain" description="Glycosyl transferase family 3 N-terminal" evidence="5">
    <location>
        <begin position="16"/>
        <end position="77"/>
    </location>
</feature>
<keyword evidence="3" id="KW-0460">Magnesium</keyword>
<gene>
    <name evidence="3" type="primary">trpD</name>
    <name evidence="6" type="ORF">GGQ74_001938</name>
</gene>
<keyword evidence="3" id="KW-0057">Aromatic amino acid biosynthesis</keyword>
<accession>A0A846QS54</accession>
<feature type="binding site" evidence="3">
    <location>
        <position position="132"/>
    </location>
    <ligand>
        <name>5-phospho-alpha-D-ribose 1-diphosphate</name>
        <dbReference type="ChEBI" id="CHEBI:58017"/>
    </ligand>
</feature>
<dbReference type="EMBL" id="JAATJA010000002">
    <property type="protein sequence ID" value="NJB68265.1"/>
    <property type="molecule type" value="Genomic_DNA"/>
</dbReference>
<dbReference type="PANTHER" id="PTHR43285:SF2">
    <property type="entry name" value="ANTHRANILATE PHOSPHORIBOSYLTRANSFERASE"/>
    <property type="match status" value="1"/>
</dbReference>
<feature type="binding site" evidence="3">
    <location>
        <position position="92"/>
    </location>
    <ligand>
        <name>anthranilate</name>
        <dbReference type="ChEBI" id="CHEBI:16567"/>
        <label>1</label>
    </ligand>
</feature>
<feature type="binding site" evidence="3">
    <location>
        <position position="100"/>
    </location>
    <ligand>
        <name>5-phospho-alpha-D-ribose 1-diphosphate</name>
        <dbReference type="ChEBI" id="CHEBI:58017"/>
    </ligand>
</feature>
<dbReference type="Proteomes" id="UP000580856">
    <property type="component" value="Unassembled WGS sequence"/>
</dbReference>
<organism evidence="6 7">
    <name type="scientific">Desulfobaculum xiamenense</name>
    <dbReference type="NCBI Taxonomy" id="995050"/>
    <lineage>
        <taxon>Bacteria</taxon>
        <taxon>Pseudomonadati</taxon>
        <taxon>Thermodesulfobacteriota</taxon>
        <taxon>Desulfovibrionia</taxon>
        <taxon>Desulfovibrionales</taxon>
        <taxon>Desulfovibrionaceae</taxon>
        <taxon>Desulfobaculum</taxon>
    </lineage>
</organism>
<evidence type="ECO:0000256" key="3">
    <source>
        <dbReference type="HAMAP-Rule" id="MF_00211"/>
    </source>
</evidence>
<protein>
    <recommendedName>
        <fullName evidence="3">Anthranilate phosphoribosyltransferase</fullName>
        <ecNumber evidence="3">2.4.2.18</ecNumber>
    </recommendedName>
</protein>
<evidence type="ECO:0000256" key="2">
    <source>
        <dbReference type="ARBA" id="ARBA00022679"/>
    </source>
</evidence>
<comment type="catalytic activity">
    <reaction evidence="3">
        <text>N-(5-phospho-beta-D-ribosyl)anthranilate + diphosphate = 5-phospho-alpha-D-ribose 1-diphosphate + anthranilate</text>
        <dbReference type="Rhea" id="RHEA:11768"/>
        <dbReference type="ChEBI" id="CHEBI:16567"/>
        <dbReference type="ChEBI" id="CHEBI:18277"/>
        <dbReference type="ChEBI" id="CHEBI:33019"/>
        <dbReference type="ChEBI" id="CHEBI:58017"/>
        <dbReference type="EC" id="2.4.2.18"/>
    </reaction>
</comment>
<keyword evidence="3" id="KW-0822">Tryptophan biosynthesis</keyword>
<dbReference type="RefSeq" id="WP_245168228.1">
    <property type="nucleotide sequence ID" value="NZ_JAATJA010000002.1"/>
</dbReference>
<feature type="binding site" evidence="3">
    <location>
        <position position="123"/>
    </location>
    <ligand>
        <name>anthranilate</name>
        <dbReference type="ChEBI" id="CHEBI:16567"/>
        <label>1</label>
    </ligand>
</feature>
<dbReference type="PANTHER" id="PTHR43285">
    <property type="entry name" value="ANTHRANILATE PHOSPHORIBOSYLTRANSFERASE"/>
    <property type="match status" value="1"/>
</dbReference>
<dbReference type="InterPro" id="IPR035902">
    <property type="entry name" value="Nuc_phospho_transferase"/>
</dbReference>
<reference evidence="6 7" key="1">
    <citation type="submission" date="2020-03" db="EMBL/GenBank/DDBJ databases">
        <title>Genomic Encyclopedia of Type Strains, Phase IV (KMG-IV): sequencing the most valuable type-strain genomes for metagenomic binning, comparative biology and taxonomic classification.</title>
        <authorList>
            <person name="Goeker M."/>
        </authorList>
    </citation>
    <scope>NUCLEOTIDE SEQUENCE [LARGE SCALE GENOMIC DNA]</scope>
    <source>
        <strain evidence="6 7">DSM 24233</strain>
    </source>
</reference>
<evidence type="ECO:0000313" key="7">
    <source>
        <dbReference type="Proteomes" id="UP000580856"/>
    </source>
</evidence>
<dbReference type="InterPro" id="IPR005940">
    <property type="entry name" value="Anthranilate_Pribosyl_Tfrase"/>
</dbReference>
<dbReference type="HAMAP" id="MF_00211">
    <property type="entry name" value="TrpD"/>
    <property type="match status" value="1"/>
</dbReference>
<dbReference type="NCBIfam" id="TIGR01245">
    <property type="entry name" value="trpD"/>
    <property type="match status" value="1"/>
</dbReference>
<comment type="pathway">
    <text evidence="3">Amino-acid biosynthesis; L-tryptophan biosynthesis; L-tryptophan from chorismate: step 2/5.</text>
</comment>
<evidence type="ECO:0000259" key="5">
    <source>
        <dbReference type="Pfam" id="PF02885"/>
    </source>
</evidence>
<feature type="domain" description="Glycosyl transferase family 3" evidence="4">
    <location>
        <begin position="87"/>
        <end position="335"/>
    </location>
</feature>
<dbReference type="InterPro" id="IPR036320">
    <property type="entry name" value="Glycosyl_Trfase_fam3_N_dom_sf"/>
</dbReference>
<feature type="binding site" evidence="3">
    <location>
        <position position="237"/>
    </location>
    <ligand>
        <name>Mg(2+)</name>
        <dbReference type="ChEBI" id="CHEBI:18420"/>
        <label>2</label>
    </ligand>
</feature>
<dbReference type="InterPro" id="IPR017459">
    <property type="entry name" value="Glycosyl_Trfase_fam3_N_dom"/>
</dbReference>
<comment type="cofactor">
    <cofactor evidence="3">
        <name>Mg(2+)</name>
        <dbReference type="ChEBI" id="CHEBI:18420"/>
    </cofactor>
    <text evidence="3">Binds 2 magnesium ions per monomer.</text>
</comment>
<feature type="binding site" evidence="3">
    <location>
        <position position="238"/>
    </location>
    <ligand>
        <name>Mg(2+)</name>
        <dbReference type="ChEBI" id="CHEBI:18420"/>
        <label>2</label>
    </ligand>
</feature>
<feature type="binding site" evidence="3">
    <location>
        <position position="238"/>
    </location>
    <ligand>
        <name>Mg(2+)</name>
        <dbReference type="ChEBI" id="CHEBI:18420"/>
        <label>1</label>
    </ligand>
</feature>
<comment type="caution">
    <text evidence="6">The sequence shown here is derived from an EMBL/GenBank/DDBJ whole genome shotgun (WGS) entry which is preliminary data.</text>
</comment>
<dbReference type="UniPathway" id="UPA00035">
    <property type="reaction ID" value="UER00041"/>
</dbReference>
<dbReference type="Gene3D" id="3.40.1030.10">
    <property type="entry name" value="Nucleoside phosphorylase/phosphoribosyltransferase catalytic domain"/>
    <property type="match status" value="1"/>
</dbReference>
<feature type="binding site" evidence="3">
    <location>
        <begin position="95"/>
        <end position="96"/>
    </location>
    <ligand>
        <name>5-phospho-alpha-D-ribose 1-diphosphate</name>
        <dbReference type="ChEBI" id="CHEBI:58017"/>
    </ligand>
</feature>
<dbReference type="Pfam" id="PF02885">
    <property type="entry name" value="Glycos_trans_3N"/>
    <property type="match status" value="1"/>
</dbReference>
<name>A0A846QS54_9BACT</name>
<dbReference type="InterPro" id="IPR000312">
    <property type="entry name" value="Glycosyl_Trfase_fam3"/>
</dbReference>
<evidence type="ECO:0000313" key="6">
    <source>
        <dbReference type="EMBL" id="NJB68265.1"/>
    </source>
</evidence>